<feature type="domain" description="DUF4158" evidence="6">
    <location>
        <begin position="11"/>
        <end position="170"/>
    </location>
</feature>
<evidence type="ECO:0000256" key="1">
    <source>
        <dbReference type="ARBA" id="ARBA00009402"/>
    </source>
</evidence>
<evidence type="ECO:0000313" key="7">
    <source>
        <dbReference type="EMBL" id="MBA5604219.1"/>
    </source>
</evidence>
<evidence type="ECO:0000259" key="6">
    <source>
        <dbReference type="Pfam" id="PF13700"/>
    </source>
</evidence>
<dbReference type="NCBIfam" id="NF033527">
    <property type="entry name" value="transpos_Tn3"/>
    <property type="match status" value="1"/>
</dbReference>
<evidence type="ECO:0000256" key="4">
    <source>
        <dbReference type="ARBA" id="ARBA00023172"/>
    </source>
</evidence>
<dbReference type="GO" id="GO:0006313">
    <property type="term" value="P:DNA transposition"/>
    <property type="evidence" value="ECO:0007669"/>
    <property type="project" value="InterPro"/>
</dbReference>
<evidence type="ECO:0000259" key="5">
    <source>
        <dbReference type="Pfam" id="PF01526"/>
    </source>
</evidence>
<dbReference type="Pfam" id="PF01526">
    <property type="entry name" value="DDE_Tnp_Tn3"/>
    <property type="match status" value="1"/>
</dbReference>
<accession>A0A7W2I5B5</accession>
<comment type="caution">
    <text evidence="7">The sequence shown here is derived from an EMBL/GenBank/DDBJ whole genome shotgun (WGS) entry which is preliminary data.</text>
</comment>
<keyword evidence="8" id="KW-1185">Reference proteome</keyword>
<feature type="domain" description="Tn3 transposase DDE" evidence="5">
    <location>
        <begin position="568"/>
        <end position="952"/>
    </location>
</feature>
<keyword evidence="3" id="KW-0238">DNA-binding</keyword>
<protein>
    <submittedName>
        <fullName evidence="7">Tn3 family transposase</fullName>
    </submittedName>
</protein>
<gene>
    <name evidence="7" type="ORF">H3H36_02430</name>
</gene>
<dbReference type="AlphaFoldDB" id="A0A7W2I5B5"/>
<dbReference type="Pfam" id="PF13700">
    <property type="entry name" value="DUF4158"/>
    <property type="match status" value="1"/>
</dbReference>
<name>A0A7W2I5B5_9BURK</name>
<reference evidence="7 8" key="1">
    <citation type="submission" date="2020-07" db="EMBL/GenBank/DDBJ databases">
        <title>Novel species isolated from subtropical streams in China.</title>
        <authorList>
            <person name="Lu H."/>
        </authorList>
    </citation>
    <scope>NUCLEOTIDE SEQUENCE [LARGE SCALE GENOMIC DNA]</scope>
    <source>
        <strain evidence="7 8">FT3S</strain>
    </source>
</reference>
<evidence type="ECO:0000313" key="8">
    <source>
        <dbReference type="Proteomes" id="UP000566711"/>
    </source>
</evidence>
<comment type="similarity">
    <text evidence="1">Belongs to the transposase 7 family.</text>
</comment>
<dbReference type="Proteomes" id="UP000566711">
    <property type="component" value="Unassembled WGS sequence"/>
</dbReference>
<sequence>MDHWHAPYLGLSTIPSELNEFELNTFFTFSPSERRIIDGRRQPLYRLAVALHIGFIRMTGCTLDAYKQIPHVLWRHLGKHIGVTPPEIGTLRSLYEDNPRMLFDHQKVGYEALRFETMSEHRRRYLVRWLKELMMGRPDTSTLLMQVKTWLYQHRILIVHDRELKRLIQSAIQAHERKLEQALSAQLGDATISNWATQLSKPDEEHGSLQEWMWAVPLRHSTGQMKELFQKIDRLYGLKVATAWPDEVNEALVRHYARRCANRAPSVSKRVRPLARKLETSCFMRYALCSTTDQLLSMFRRWLKDITNDAGRQVDAARPDMQKMLYDFVASIEACAADASLDLPGLREKLAELIADIRNRKPPSRASLVRLQLLTKGAQARAMLSKLVELPFQSEAQHPVIDAISLLREIYSKSGQATLPDDTDIKVGRVWSGFVHGEDRVNALYAFEWGTMSALRMALRNGSVFVDHSFSFRSRSTLLIPPEEWKAKRNHYYGHLGWPQDPKEFLAPKVELLDLGLERLRDACLMGEVNIDQRGVHTEPLTADREEKHIDTIRKALYEGRPLGQLPEIILQIDSQVRFSWLLLGREPRSRSELLLVYAAVLAHGTSLSAADISRMIPELSASAIRSMMKRTADERKLREASDAVLQFMHRHPIAAHWGRGDLASSDMMSLETTRTIWQARADPRRRTASIGIYSHKKDGWGIIHDQPILLKERQAGAAIEGAVRQSATEDVAQLAVDTHGYTDFAMGIAKCLHFDLCPVLEHMRDRLLHVPVGHMVPGEVTLATVGDIDLSKIEAVYDEFIRVVASIHSGRCTAVQALQRFGSSARGQDVYDGGVHLGRLLRSIFLIDYFTNTTFRRELRHALNRGEAVHVLYRAIHTGKIPSELAKRHDTMAAVSSSLSLLANALMAWNTMHMQGAKEHIELVGGEQLFSDDLRRIAPTNLEGINLRGTFDFPLAQYAARILPSTVEVAAPARRTATG</sequence>
<keyword evidence="2" id="KW-0815">Transposition</keyword>
<organism evidence="7 8">
    <name type="scientific">Rugamonas fusca</name>
    <dbReference type="NCBI Taxonomy" id="2758568"/>
    <lineage>
        <taxon>Bacteria</taxon>
        <taxon>Pseudomonadati</taxon>
        <taxon>Pseudomonadota</taxon>
        <taxon>Betaproteobacteria</taxon>
        <taxon>Burkholderiales</taxon>
        <taxon>Oxalobacteraceae</taxon>
        <taxon>Telluria group</taxon>
        <taxon>Rugamonas</taxon>
    </lineage>
</organism>
<dbReference type="InterPro" id="IPR025296">
    <property type="entry name" value="DUF4158"/>
</dbReference>
<dbReference type="GO" id="GO:0003677">
    <property type="term" value="F:DNA binding"/>
    <property type="evidence" value="ECO:0007669"/>
    <property type="project" value="UniProtKB-KW"/>
</dbReference>
<keyword evidence="4" id="KW-0233">DNA recombination</keyword>
<dbReference type="RefSeq" id="WP_182213573.1">
    <property type="nucleotide sequence ID" value="NZ_JACEZS010000001.1"/>
</dbReference>
<proteinExistence type="inferred from homology"/>
<dbReference type="GO" id="GO:0004803">
    <property type="term" value="F:transposase activity"/>
    <property type="evidence" value="ECO:0007669"/>
    <property type="project" value="InterPro"/>
</dbReference>
<dbReference type="InterPro" id="IPR002513">
    <property type="entry name" value="Tn3_Tnp_DDE_dom"/>
</dbReference>
<dbReference type="InterPro" id="IPR047653">
    <property type="entry name" value="Tn3-like_transpos"/>
</dbReference>
<dbReference type="EMBL" id="JACEZS010000001">
    <property type="protein sequence ID" value="MBA5604219.1"/>
    <property type="molecule type" value="Genomic_DNA"/>
</dbReference>
<evidence type="ECO:0000256" key="2">
    <source>
        <dbReference type="ARBA" id="ARBA00022578"/>
    </source>
</evidence>
<evidence type="ECO:0000256" key="3">
    <source>
        <dbReference type="ARBA" id="ARBA00023125"/>
    </source>
</evidence>